<organism evidence="1 2">
    <name type="scientific">Actinoplanes ianthinogenes</name>
    <dbReference type="NCBI Taxonomy" id="122358"/>
    <lineage>
        <taxon>Bacteria</taxon>
        <taxon>Bacillati</taxon>
        <taxon>Actinomycetota</taxon>
        <taxon>Actinomycetes</taxon>
        <taxon>Micromonosporales</taxon>
        <taxon>Micromonosporaceae</taxon>
        <taxon>Actinoplanes</taxon>
    </lineage>
</organism>
<protein>
    <recommendedName>
        <fullName evidence="3">Transposase</fullName>
    </recommendedName>
</protein>
<dbReference type="RefSeq" id="WP_189335002.1">
    <property type="nucleotide sequence ID" value="NZ_AP023356.1"/>
</dbReference>
<gene>
    <name evidence="1" type="ORF">Aiant_78460</name>
</gene>
<sequence>MFWRDQKAAIAGFHPLHQALISQRGFAATQPADGWTALITSLYQHAGLVRRAKWALPARTLDVVVPLIIELCSDLGPTGNLSVVTDLRGRNMPGKTGPARPLAVQKPIRSATEEWTVDPWLRLRAELRDGSVLEILVVDRERTRRITKRNPRGKIKTKRKSKLTQIIRARRRFPKDVAGQVPPTPPPPWIGVIVREGQRRSVLATAKLPRPPQSAQEQVDLILSVATEPFRWTPQRGAA</sequence>
<evidence type="ECO:0000313" key="2">
    <source>
        <dbReference type="Proteomes" id="UP000676967"/>
    </source>
</evidence>
<name>A0ABN6CRE5_9ACTN</name>
<accession>A0ABN6CRE5</accession>
<proteinExistence type="predicted"/>
<keyword evidence="2" id="KW-1185">Reference proteome</keyword>
<dbReference type="EMBL" id="AP023356">
    <property type="protein sequence ID" value="BCJ47189.1"/>
    <property type="molecule type" value="Genomic_DNA"/>
</dbReference>
<reference evidence="1 2" key="1">
    <citation type="submission" date="2020-08" db="EMBL/GenBank/DDBJ databases">
        <title>Whole genome shotgun sequence of Actinoplanes ianthinogenes NBRC 13996.</title>
        <authorList>
            <person name="Komaki H."/>
            <person name="Tamura T."/>
        </authorList>
    </citation>
    <scope>NUCLEOTIDE SEQUENCE [LARGE SCALE GENOMIC DNA]</scope>
    <source>
        <strain evidence="1 2">NBRC 13996</strain>
    </source>
</reference>
<evidence type="ECO:0000313" key="1">
    <source>
        <dbReference type="EMBL" id="BCJ47189.1"/>
    </source>
</evidence>
<evidence type="ECO:0008006" key="3">
    <source>
        <dbReference type="Google" id="ProtNLM"/>
    </source>
</evidence>
<dbReference type="Proteomes" id="UP000676967">
    <property type="component" value="Chromosome"/>
</dbReference>